<dbReference type="SUPFAM" id="SSF50022">
    <property type="entry name" value="ISP domain"/>
    <property type="match status" value="1"/>
</dbReference>
<dbReference type="Pfam" id="PF00355">
    <property type="entry name" value="Rieske"/>
    <property type="match status" value="1"/>
</dbReference>
<organism evidence="6 7">
    <name type="scientific">Nitrospira japonica</name>
    <dbReference type="NCBI Taxonomy" id="1325564"/>
    <lineage>
        <taxon>Bacteria</taxon>
        <taxon>Pseudomonadati</taxon>
        <taxon>Nitrospirota</taxon>
        <taxon>Nitrospiria</taxon>
        <taxon>Nitrospirales</taxon>
        <taxon>Nitrospiraceae</taxon>
        <taxon>Nitrospira</taxon>
    </lineage>
</organism>
<proteinExistence type="predicted"/>
<keyword evidence="2" id="KW-0479">Metal-binding</keyword>
<dbReference type="STRING" id="1325564.NSJP_0771"/>
<dbReference type="PANTHER" id="PTHR21496:SF23">
    <property type="entry name" value="3-PHENYLPROPIONATE_CINNAMIC ACID DIOXYGENASE FERREDOXIN SUBUNIT"/>
    <property type="match status" value="1"/>
</dbReference>
<evidence type="ECO:0000313" key="7">
    <source>
        <dbReference type="Proteomes" id="UP000192042"/>
    </source>
</evidence>
<reference evidence="6 7" key="1">
    <citation type="submission" date="2017-03" db="EMBL/GenBank/DDBJ databases">
        <authorList>
            <person name="Afonso C.L."/>
            <person name="Miller P.J."/>
            <person name="Scott M.A."/>
            <person name="Spackman E."/>
            <person name="Goraichik I."/>
            <person name="Dimitrov K.M."/>
            <person name="Suarez D.L."/>
            <person name="Swayne D.E."/>
        </authorList>
    </citation>
    <scope>NUCLEOTIDE SEQUENCE [LARGE SCALE GENOMIC DNA]</scope>
    <source>
        <strain evidence="6">Genome sequencing of Nitrospira japonica strain NJ11</strain>
    </source>
</reference>
<evidence type="ECO:0000259" key="5">
    <source>
        <dbReference type="PROSITE" id="PS51296"/>
    </source>
</evidence>
<evidence type="ECO:0000256" key="2">
    <source>
        <dbReference type="ARBA" id="ARBA00022723"/>
    </source>
</evidence>
<dbReference type="GO" id="GO:0046872">
    <property type="term" value="F:metal ion binding"/>
    <property type="evidence" value="ECO:0007669"/>
    <property type="project" value="UniProtKB-KW"/>
</dbReference>
<dbReference type="Proteomes" id="UP000192042">
    <property type="component" value="Chromosome I"/>
</dbReference>
<gene>
    <name evidence="6" type="ORF">NSJP_0771</name>
</gene>
<keyword evidence="4" id="KW-0411">Iron-sulfur</keyword>
<keyword evidence="1" id="KW-0001">2Fe-2S</keyword>
<dbReference type="KEGG" id="nja:NSJP_0771"/>
<evidence type="ECO:0000313" key="6">
    <source>
        <dbReference type="EMBL" id="SLM46943.1"/>
    </source>
</evidence>
<dbReference type="PANTHER" id="PTHR21496">
    <property type="entry name" value="FERREDOXIN-RELATED"/>
    <property type="match status" value="1"/>
</dbReference>
<dbReference type="InterPro" id="IPR017941">
    <property type="entry name" value="Rieske_2Fe-2S"/>
</dbReference>
<evidence type="ECO:0000256" key="1">
    <source>
        <dbReference type="ARBA" id="ARBA00022714"/>
    </source>
</evidence>
<accession>A0A1W1I299</accession>
<evidence type="ECO:0000256" key="3">
    <source>
        <dbReference type="ARBA" id="ARBA00023004"/>
    </source>
</evidence>
<evidence type="ECO:0000256" key="4">
    <source>
        <dbReference type="ARBA" id="ARBA00023014"/>
    </source>
</evidence>
<keyword evidence="3" id="KW-0408">Iron</keyword>
<dbReference type="InterPro" id="IPR036922">
    <property type="entry name" value="Rieske_2Fe-2S_sf"/>
</dbReference>
<sequence>MVTMEGFQLVGSVEDIPPGQSKVVTINNRAIVLFNIEGQYFAIYNICPHEGGPLNEGRLKGFVVSCPWHDLAFDIRNGRGTDGGGYCVGSYEVRVLDGEIFVGPRRKT</sequence>
<feature type="domain" description="Rieske" evidence="5">
    <location>
        <begin position="8"/>
        <end position="102"/>
    </location>
</feature>
<dbReference type="Gene3D" id="2.102.10.10">
    <property type="entry name" value="Rieske [2Fe-2S] iron-sulphur domain"/>
    <property type="match status" value="1"/>
</dbReference>
<keyword evidence="7" id="KW-1185">Reference proteome</keyword>
<dbReference type="AlphaFoldDB" id="A0A1W1I299"/>
<dbReference type="GO" id="GO:0051537">
    <property type="term" value="F:2 iron, 2 sulfur cluster binding"/>
    <property type="evidence" value="ECO:0007669"/>
    <property type="project" value="UniProtKB-KW"/>
</dbReference>
<dbReference type="PROSITE" id="PS51296">
    <property type="entry name" value="RIESKE"/>
    <property type="match status" value="1"/>
</dbReference>
<dbReference type="EMBL" id="LT828648">
    <property type="protein sequence ID" value="SLM46943.1"/>
    <property type="molecule type" value="Genomic_DNA"/>
</dbReference>
<name>A0A1W1I299_9BACT</name>
<protein>
    <submittedName>
        <fullName evidence="6">Putative 2Fe-2S ferredoxin</fullName>
    </submittedName>
</protein>